<feature type="domain" description="ABC transmembrane type-1" evidence="9">
    <location>
        <begin position="85"/>
        <end position="274"/>
    </location>
</feature>
<dbReference type="InterPro" id="IPR000515">
    <property type="entry name" value="MetI-like"/>
</dbReference>
<evidence type="ECO:0000256" key="2">
    <source>
        <dbReference type="ARBA" id="ARBA00022448"/>
    </source>
</evidence>
<keyword evidence="3" id="KW-1003">Cell membrane</keyword>
<dbReference type="InterPro" id="IPR035906">
    <property type="entry name" value="MetI-like_sf"/>
</dbReference>
<dbReference type="Pfam" id="PF00528">
    <property type="entry name" value="BPD_transp_1"/>
    <property type="match status" value="1"/>
</dbReference>
<evidence type="ECO:0000259" key="9">
    <source>
        <dbReference type="PROSITE" id="PS50928"/>
    </source>
</evidence>
<dbReference type="KEGG" id="dfn:CVE23_07360"/>
<dbReference type="AlphaFoldDB" id="A0A2K8QJX6"/>
<dbReference type="PANTHER" id="PTHR43386:SF1">
    <property type="entry name" value="D,D-DIPEPTIDE TRANSPORT SYSTEM PERMEASE PROTEIN DDPC-RELATED"/>
    <property type="match status" value="1"/>
</dbReference>
<organism evidence="10 11">
    <name type="scientific">Dickeya fangzhongdai</name>
    <dbReference type="NCBI Taxonomy" id="1778540"/>
    <lineage>
        <taxon>Bacteria</taxon>
        <taxon>Pseudomonadati</taxon>
        <taxon>Pseudomonadota</taxon>
        <taxon>Gammaproteobacteria</taxon>
        <taxon>Enterobacterales</taxon>
        <taxon>Pectobacteriaceae</taxon>
        <taxon>Dickeya</taxon>
    </lineage>
</organism>
<evidence type="ECO:0000256" key="8">
    <source>
        <dbReference type="RuleBase" id="RU363032"/>
    </source>
</evidence>
<feature type="transmembrane region" description="Helical" evidence="8">
    <location>
        <begin position="120"/>
        <end position="143"/>
    </location>
</feature>
<dbReference type="PANTHER" id="PTHR43386">
    <property type="entry name" value="OLIGOPEPTIDE TRANSPORT SYSTEM PERMEASE PROTEIN APPC"/>
    <property type="match status" value="1"/>
</dbReference>
<evidence type="ECO:0000256" key="5">
    <source>
        <dbReference type="ARBA" id="ARBA00022692"/>
    </source>
</evidence>
<dbReference type="CDD" id="cd06261">
    <property type="entry name" value="TM_PBP2"/>
    <property type="match status" value="1"/>
</dbReference>
<dbReference type="Pfam" id="PF12911">
    <property type="entry name" value="OppC_N"/>
    <property type="match status" value="1"/>
</dbReference>
<evidence type="ECO:0000256" key="6">
    <source>
        <dbReference type="ARBA" id="ARBA00022989"/>
    </source>
</evidence>
<sequence length="285" mass="31022">MSRVSSFTFFPRFAAARWRFRQPALLAGTLILLCWVLLALLAPWVAPFDPIAQDPSVSLQPPGGAYLFGTDNYGRDIFSRVVWASRIDLQISLLGVLFPFCIGTLLGALSGYLGGLTDTLVMRVIDVVLAFPFLVLMLAIIAVLGPGLMSFYIAMAMVGWVSYARLVRSQVLTLRQRDYILAARSLGYSHWRVLFVHLLPNALTSSLVFAMSDCVLVLLSGAAISYLGLGVQPPLAEWGVMVAEGQSFITTAWWMTTFPGLAIVLLAMGFSLLADGLGDRLGARP</sequence>
<dbReference type="GO" id="GO:0055085">
    <property type="term" value="P:transmembrane transport"/>
    <property type="evidence" value="ECO:0007669"/>
    <property type="project" value="InterPro"/>
</dbReference>
<proteinExistence type="inferred from homology"/>
<evidence type="ECO:0000313" key="10">
    <source>
        <dbReference type="EMBL" id="ATZ93813.1"/>
    </source>
</evidence>
<keyword evidence="2 8" id="KW-0813">Transport</keyword>
<dbReference type="InterPro" id="IPR050366">
    <property type="entry name" value="BP-dependent_transpt_permease"/>
</dbReference>
<dbReference type="InterPro" id="IPR025966">
    <property type="entry name" value="OppC_N"/>
</dbReference>
<dbReference type="Proteomes" id="UP000231901">
    <property type="component" value="Chromosome"/>
</dbReference>
<dbReference type="PROSITE" id="PS50928">
    <property type="entry name" value="ABC_TM1"/>
    <property type="match status" value="1"/>
</dbReference>
<gene>
    <name evidence="10" type="ORF">CVE23_07360</name>
</gene>
<feature type="transmembrane region" description="Helical" evidence="8">
    <location>
        <begin position="207"/>
        <end position="231"/>
    </location>
</feature>
<evidence type="ECO:0000256" key="7">
    <source>
        <dbReference type="ARBA" id="ARBA00023136"/>
    </source>
</evidence>
<accession>A0A2K8QJX6</accession>
<evidence type="ECO:0000313" key="11">
    <source>
        <dbReference type="Proteomes" id="UP000231901"/>
    </source>
</evidence>
<feature type="transmembrane region" description="Helical" evidence="8">
    <location>
        <begin position="91"/>
        <end position="113"/>
    </location>
</feature>
<dbReference type="Gene3D" id="1.10.3720.10">
    <property type="entry name" value="MetI-like"/>
    <property type="match status" value="1"/>
</dbReference>
<keyword evidence="7 8" id="KW-0472">Membrane</keyword>
<dbReference type="GeneID" id="66564156"/>
<evidence type="ECO:0000256" key="4">
    <source>
        <dbReference type="ARBA" id="ARBA00022519"/>
    </source>
</evidence>
<keyword evidence="4" id="KW-0997">Cell inner membrane</keyword>
<dbReference type="EMBL" id="CP025003">
    <property type="protein sequence ID" value="ATZ93813.1"/>
    <property type="molecule type" value="Genomic_DNA"/>
</dbReference>
<dbReference type="SUPFAM" id="SSF161098">
    <property type="entry name" value="MetI-like"/>
    <property type="match status" value="1"/>
</dbReference>
<keyword evidence="6 8" id="KW-1133">Transmembrane helix</keyword>
<keyword evidence="11" id="KW-1185">Reference proteome</keyword>
<evidence type="ECO:0000256" key="3">
    <source>
        <dbReference type="ARBA" id="ARBA00022475"/>
    </source>
</evidence>
<comment type="similarity">
    <text evidence="8">Belongs to the binding-protein-dependent transport system permease family.</text>
</comment>
<keyword evidence="5 8" id="KW-0812">Transmembrane</keyword>
<protein>
    <submittedName>
        <fullName evidence="10">Nickel ABC transporter permease</fullName>
    </submittedName>
</protein>
<evidence type="ECO:0000256" key="1">
    <source>
        <dbReference type="ARBA" id="ARBA00004429"/>
    </source>
</evidence>
<name>A0A2K8QJX6_9GAMM</name>
<reference evidence="11" key="1">
    <citation type="journal article" date="2018" name="Genome Announc.">
        <title>Complete genome sequence of a Dickeya fangzhongdai type strain causing bleeding canker of pear tree trunks.</title>
        <authorList>
            <person name="Zhao Y."/>
            <person name="Tian Y."/>
            <person name="Li X."/>
            <person name="Hu B."/>
        </authorList>
    </citation>
    <scope>NUCLEOTIDE SEQUENCE [LARGE SCALE GENOMIC DNA]</scope>
    <source>
        <strain evidence="11">DSM 101947</strain>
    </source>
</reference>
<dbReference type="GO" id="GO:0005886">
    <property type="term" value="C:plasma membrane"/>
    <property type="evidence" value="ECO:0007669"/>
    <property type="project" value="UniProtKB-SubCell"/>
</dbReference>
<feature type="transmembrane region" description="Helical" evidence="8">
    <location>
        <begin position="251"/>
        <end position="274"/>
    </location>
</feature>
<comment type="subcellular location">
    <subcellularLocation>
        <location evidence="1">Cell inner membrane</location>
        <topology evidence="1">Multi-pass membrane protein</topology>
    </subcellularLocation>
    <subcellularLocation>
        <location evidence="8">Cell membrane</location>
        <topology evidence="8">Multi-pass membrane protein</topology>
    </subcellularLocation>
</comment>
<feature type="transmembrane region" description="Helical" evidence="8">
    <location>
        <begin position="149"/>
        <end position="167"/>
    </location>
</feature>
<dbReference type="RefSeq" id="WP_100849193.1">
    <property type="nucleotide sequence ID" value="NZ_BMJF01000010.1"/>
</dbReference>